<organism evidence="1 2">
    <name type="scientific">Pseudomonas helmanticensis</name>
    <dbReference type="NCBI Taxonomy" id="1471381"/>
    <lineage>
        <taxon>Bacteria</taxon>
        <taxon>Pseudomonadati</taxon>
        <taxon>Pseudomonadota</taxon>
        <taxon>Gammaproteobacteria</taxon>
        <taxon>Pseudomonadales</taxon>
        <taxon>Pseudomonadaceae</taxon>
        <taxon>Pseudomonas</taxon>
    </lineage>
</organism>
<protein>
    <submittedName>
        <fullName evidence="1">Sulfonate transport system substrate-binding protein</fullName>
    </submittedName>
</protein>
<evidence type="ECO:0000313" key="1">
    <source>
        <dbReference type="EMBL" id="SMQ23640.1"/>
    </source>
</evidence>
<sequence>MPVKPLAAKYSLTRHVALCLNALVCCATLLLSAQASAAETTLKVGDQSGLTQALLHAAGEDKDIAYALSWHPFLAGTTLLEALSAGAIDVGVVGNAPPVFAQAGGFDVRIVGVASGAQNNNALLVPEGSTAKQVADLKGQRIAVAKGSSGHYLLLAALREAGLTPRDVNIAYVSPVDAQNAFASGKLDGWAVWYPFVGQATARGARVLVDGSGWPETGLNFTVASLQTLEDPQRAGPLGDLLARLARAQAWATAYPQAWAEVFAQTTRLPVSLVQEMLAKQDLRYVPIESSVIASQQHLADLFATEHLIPRPLQVEQIFDDRFNKLLPNNP</sequence>
<keyword evidence="2" id="KW-1185">Reference proteome</keyword>
<gene>
    <name evidence="1" type="ORF">SAMN04488483_1106</name>
</gene>
<accession>A0ACD2U1T8</accession>
<proteinExistence type="predicted"/>
<reference evidence="1" key="1">
    <citation type="submission" date="2017-05" db="EMBL/GenBank/DDBJ databases">
        <authorList>
            <person name="Varghese N."/>
            <person name="Submissions S."/>
        </authorList>
    </citation>
    <scope>NUCLEOTIDE SEQUENCE</scope>
    <source>
        <strain evidence="1">LMG 28168</strain>
    </source>
</reference>
<dbReference type="EMBL" id="FXUY01000001">
    <property type="protein sequence ID" value="SMQ23640.1"/>
    <property type="molecule type" value="Genomic_DNA"/>
</dbReference>
<comment type="caution">
    <text evidence="1">The sequence shown here is derived from an EMBL/GenBank/DDBJ whole genome shotgun (WGS) entry which is preliminary data.</text>
</comment>
<name>A0ACD2U1T8_9PSED</name>
<dbReference type="Proteomes" id="UP001158048">
    <property type="component" value="Unassembled WGS sequence"/>
</dbReference>
<evidence type="ECO:0000313" key="2">
    <source>
        <dbReference type="Proteomes" id="UP001158048"/>
    </source>
</evidence>